<gene>
    <name evidence="1" type="ORF">CVT25_007867</name>
</gene>
<sequence length="478" mass="53095">MGKLTAQIDQSQVLEAYNTGICLISQIAGLDQTIQNCYTNLINISSLSSSAATAAIDLGQHSLALEWLEQAHDRALADKFVQVSKALESAESITYTQDTSLSTKVSIRNETHTHIKLAQKWEQLLVRVCSITQFEDFLLPASYSTLIKNLPTSGHIVVVNIHKDHSDALILTSGNKNPLYIALSQFSYRIADNLHHDLKVLLHDSRIWIQDHWGSISSCGSHCYKGGGAADIYFISLTKPLSNLPHIWWCVTGPLAFLSIHTAEIYTLSESTPRICNKLSDFFVSSYIPNVSSLVKRTQKSDKINQEKVGMLIISQPETPKLHPTPETTWEVQVLQQLLSKFKIKHLSLESGDATISRMSSAAFILPVMLLKIPLNPSKVISHQLSKKKLAEADLEFLSACQTSTGDENFLKKLFIWLEEWSGGNYDGYGPKLAEAYYKNLLSHNPLYETGSKTLNSDGAAQALHDAIQKMRQILGDS</sequence>
<evidence type="ECO:0000313" key="1">
    <source>
        <dbReference type="EMBL" id="PPQ90914.1"/>
    </source>
</evidence>
<evidence type="ECO:0008006" key="3">
    <source>
        <dbReference type="Google" id="ProtNLM"/>
    </source>
</evidence>
<proteinExistence type="predicted"/>
<dbReference type="Proteomes" id="UP000283269">
    <property type="component" value="Unassembled WGS sequence"/>
</dbReference>
<dbReference type="OrthoDB" id="2647308at2759"/>
<dbReference type="EMBL" id="NHYD01001515">
    <property type="protein sequence ID" value="PPQ90914.1"/>
    <property type="molecule type" value="Genomic_DNA"/>
</dbReference>
<reference evidence="1 2" key="1">
    <citation type="journal article" date="2018" name="Evol. Lett.">
        <title>Horizontal gene cluster transfer increased hallucinogenic mushroom diversity.</title>
        <authorList>
            <person name="Reynolds H.T."/>
            <person name="Vijayakumar V."/>
            <person name="Gluck-Thaler E."/>
            <person name="Korotkin H.B."/>
            <person name="Matheny P.B."/>
            <person name="Slot J.C."/>
        </authorList>
    </citation>
    <scope>NUCLEOTIDE SEQUENCE [LARGE SCALE GENOMIC DNA]</scope>
    <source>
        <strain evidence="1 2">2631</strain>
    </source>
</reference>
<comment type="caution">
    <text evidence="1">The sequence shown here is derived from an EMBL/GenBank/DDBJ whole genome shotgun (WGS) entry which is preliminary data.</text>
</comment>
<keyword evidence="2" id="KW-1185">Reference proteome</keyword>
<dbReference type="AlphaFoldDB" id="A0A409XJI6"/>
<feature type="non-terminal residue" evidence="1">
    <location>
        <position position="478"/>
    </location>
</feature>
<accession>A0A409XJI6</accession>
<dbReference type="InParanoid" id="A0A409XJI6"/>
<organism evidence="1 2">
    <name type="scientific">Psilocybe cyanescens</name>
    <dbReference type="NCBI Taxonomy" id="93625"/>
    <lineage>
        <taxon>Eukaryota</taxon>
        <taxon>Fungi</taxon>
        <taxon>Dikarya</taxon>
        <taxon>Basidiomycota</taxon>
        <taxon>Agaricomycotina</taxon>
        <taxon>Agaricomycetes</taxon>
        <taxon>Agaricomycetidae</taxon>
        <taxon>Agaricales</taxon>
        <taxon>Agaricineae</taxon>
        <taxon>Strophariaceae</taxon>
        <taxon>Psilocybe</taxon>
    </lineage>
</organism>
<protein>
    <recommendedName>
        <fullName evidence="3">CHAT domain-containing protein</fullName>
    </recommendedName>
</protein>
<dbReference type="STRING" id="93625.A0A409XJI6"/>
<evidence type="ECO:0000313" key="2">
    <source>
        <dbReference type="Proteomes" id="UP000283269"/>
    </source>
</evidence>
<name>A0A409XJI6_PSICY</name>